<dbReference type="OrthoDB" id="9800666at2"/>
<organism evidence="3 4">
    <name type="scientific">Dehalogenimonas etheniformans</name>
    <dbReference type="NCBI Taxonomy" id="1536648"/>
    <lineage>
        <taxon>Bacteria</taxon>
        <taxon>Bacillati</taxon>
        <taxon>Chloroflexota</taxon>
        <taxon>Dehalococcoidia</taxon>
        <taxon>Dehalococcoidales</taxon>
        <taxon>Dehalococcoidaceae</taxon>
        <taxon>Dehalogenimonas</taxon>
    </lineage>
</organism>
<dbReference type="RefSeq" id="WP_104201583.1">
    <property type="nucleotide sequence ID" value="NZ_CP058566.2"/>
</dbReference>
<dbReference type="InterPro" id="IPR005297">
    <property type="entry name" value="Lipoprotein_repeat"/>
</dbReference>
<evidence type="ECO:0000313" key="3">
    <source>
        <dbReference type="EMBL" id="PPD59114.1"/>
    </source>
</evidence>
<dbReference type="Pfam" id="PF03640">
    <property type="entry name" value="Lipoprotein_15"/>
    <property type="match status" value="1"/>
</dbReference>
<evidence type="ECO:0000313" key="4">
    <source>
        <dbReference type="Proteomes" id="UP000235653"/>
    </source>
</evidence>
<feature type="compositionally biased region" description="Low complexity" evidence="1">
    <location>
        <begin position="32"/>
        <end position="74"/>
    </location>
</feature>
<dbReference type="PANTHER" id="PTHR39335">
    <property type="entry name" value="BLL4220 PROTEIN"/>
    <property type="match status" value="1"/>
</dbReference>
<evidence type="ECO:0000256" key="2">
    <source>
        <dbReference type="SAM" id="SignalP"/>
    </source>
</evidence>
<keyword evidence="2" id="KW-0732">Signal</keyword>
<evidence type="ECO:0008006" key="5">
    <source>
        <dbReference type="Google" id="ProtNLM"/>
    </source>
</evidence>
<feature type="chain" id="PRO_5043691463" description="Lipoprotein" evidence="2">
    <location>
        <begin position="31"/>
        <end position="202"/>
    </location>
</feature>
<dbReference type="PROSITE" id="PS51257">
    <property type="entry name" value="PROKAR_LIPOPROTEIN"/>
    <property type="match status" value="1"/>
</dbReference>
<reference evidence="3 4" key="1">
    <citation type="journal article" date="2017" name="ISME J.">
        <title>Grape pomace compost harbors organohalide-respiring Dehalogenimonas species with novel reductive dehalogenase genes.</title>
        <authorList>
            <person name="Yang Y."/>
            <person name="Higgins S.A."/>
            <person name="Yan J."/>
            <person name="Simsir B."/>
            <person name="Chourey K."/>
            <person name="Iyer R."/>
            <person name="Hettich R.L."/>
            <person name="Baldwin B."/>
            <person name="Ogles D.M."/>
            <person name="Loffler F.E."/>
        </authorList>
    </citation>
    <scope>NUCLEOTIDE SEQUENCE [LARGE SCALE GENOMIC DNA]</scope>
    <source>
        <strain evidence="3 4">GP</strain>
    </source>
</reference>
<accession>A0A2P5PA06</accession>
<sequence>MKSNSVYTKFTIPMVALIIILTVAGCGSNATTTSGNPNTNTTSNPPTSSVPATTPTTTPPASTTAAPPTTSVPPTTLPPTTPPVTTIQPPVTYAYSVNVAVKTNVGNYLVDSRGFALYYTTSDRPNYSNLPDETITAWPVFFVPTLTVGSGLNSADFGIFTRDTGLKQITYKGYPLYLSVYDKSSGDTMGNALGGVWFVVKP</sequence>
<gene>
    <name evidence="3" type="ORF">JP09_000070</name>
</gene>
<keyword evidence="4" id="KW-1185">Reference proteome</keyword>
<dbReference type="AlphaFoldDB" id="A0A2P5PA06"/>
<dbReference type="Proteomes" id="UP000235653">
    <property type="component" value="Unassembled WGS sequence"/>
</dbReference>
<protein>
    <recommendedName>
        <fullName evidence="5">Lipoprotein</fullName>
    </recommendedName>
</protein>
<dbReference type="PANTHER" id="PTHR39335:SF1">
    <property type="entry name" value="BLL4220 PROTEIN"/>
    <property type="match status" value="1"/>
</dbReference>
<evidence type="ECO:0000256" key="1">
    <source>
        <dbReference type="SAM" id="MobiDB-lite"/>
    </source>
</evidence>
<proteinExistence type="predicted"/>
<name>A0A2P5PA06_9CHLR</name>
<dbReference type="GO" id="GO:0043448">
    <property type="term" value="P:alkane catabolic process"/>
    <property type="evidence" value="ECO:0007669"/>
    <property type="project" value="TreeGrafter"/>
</dbReference>
<feature type="signal peptide" evidence="2">
    <location>
        <begin position="1"/>
        <end position="30"/>
    </location>
</feature>
<dbReference type="EMBL" id="JQAN02000001">
    <property type="protein sequence ID" value="PPD59114.1"/>
    <property type="molecule type" value="Genomic_DNA"/>
</dbReference>
<comment type="caution">
    <text evidence="3">The sequence shown here is derived from an EMBL/GenBank/DDBJ whole genome shotgun (WGS) entry which is preliminary data.</text>
</comment>
<feature type="region of interest" description="Disordered" evidence="1">
    <location>
        <begin position="32"/>
        <end position="84"/>
    </location>
</feature>